<gene>
    <name evidence="5" type="ORF">A1Q1_06111</name>
</gene>
<dbReference type="Proteomes" id="UP000002748">
    <property type="component" value="Unassembled WGS sequence"/>
</dbReference>
<dbReference type="InterPro" id="IPR051164">
    <property type="entry name" value="NmrA-like_oxidored"/>
</dbReference>
<dbReference type="GeneID" id="25989623"/>
<dbReference type="KEGG" id="tasa:A1Q1_06111"/>
<dbReference type="Pfam" id="PF05368">
    <property type="entry name" value="NmrA"/>
    <property type="match status" value="1"/>
</dbReference>
<comment type="caution">
    <text evidence="5">The sequence shown here is derived from an EMBL/GenBank/DDBJ whole genome shotgun (WGS) entry which is preliminary data.</text>
</comment>
<dbReference type="PANTHER" id="PTHR42748:SF7">
    <property type="entry name" value="NMRA LIKE REDOX SENSOR 1-RELATED"/>
    <property type="match status" value="1"/>
</dbReference>
<evidence type="ECO:0000256" key="1">
    <source>
        <dbReference type="ARBA" id="ARBA00006328"/>
    </source>
</evidence>
<feature type="compositionally biased region" description="Basic and acidic residues" evidence="3">
    <location>
        <begin position="600"/>
        <end position="610"/>
    </location>
</feature>
<dbReference type="Gene3D" id="3.40.50.720">
    <property type="entry name" value="NAD(P)-binding Rossmann-like Domain"/>
    <property type="match status" value="1"/>
</dbReference>
<protein>
    <submittedName>
        <fullName evidence="5">Nucleoside-diphosphate-sugar epimerase family protein</fullName>
    </submittedName>
</protein>
<evidence type="ECO:0000256" key="3">
    <source>
        <dbReference type="SAM" id="MobiDB-lite"/>
    </source>
</evidence>
<feature type="compositionally biased region" description="Basic and acidic residues" evidence="3">
    <location>
        <begin position="621"/>
        <end position="633"/>
    </location>
</feature>
<dbReference type="Gene3D" id="3.90.25.10">
    <property type="entry name" value="UDP-galactose 4-epimerase, domain 1"/>
    <property type="match status" value="1"/>
</dbReference>
<sequence length="639" mass="70831">MWKQYHLAQPEGIDIIRSAANTRVPRTNCRRSTVPREVRLWQVQRKPTHRQSHKPWIQVHDDPAVRVREHATEGSAYPNGFDAVSCDTCMETVIPIPDTDGYAQSWRHACSADLAPGAENATIVEHLRDGCTRSQIHFVSELFAFPELLEQAAQGLEEHDFADVVRRILDETVDNPPRFRHLEEEADSAPPVLVAPGSSMRWVAENAIGLAHALVAGRFEEPEGCRLPDRVPPRYRSARVRRAPSAPPSPGWERVRSLRSASSCALPRCLRQRGRKDVQDASFPQPATFTMADTTTTTTTTTTTAPAATTGASPTTSTGEKNIVVFGGTGAQGSAFIRALSEYPGYKIFLLVRSEKPTPLKDLPGVTVVHSAEYGEHPALALRATHLKPGEVYGVFSVQGYIPEKQEITQGKNIARAAKEWQCHHFIYASANCRSEEVNDGMHGKRVVEAEIEKQGFPLVTILGDTDFMDNWLPHAGYSHKLYRTVLWRKTFTPEQLGTKKIMLVSTRDIGRAGAKALNEGITGKIPLAGDKLTMNGIIETYEDCYGKKPDEAMGLAASAVKYVSSAISGLSNFYKNFDSEFDLEVTRKVLPDPEDFKSFLQRTKEEQPTRRLSFTGAHRKSFDKSAERKASKDSAASH</sequence>
<evidence type="ECO:0000256" key="2">
    <source>
        <dbReference type="ARBA" id="ARBA00022857"/>
    </source>
</evidence>
<dbReference type="PANTHER" id="PTHR42748">
    <property type="entry name" value="NITROGEN METABOLITE REPRESSION PROTEIN NMRA FAMILY MEMBER"/>
    <property type="match status" value="1"/>
</dbReference>
<dbReference type="InterPro" id="IPR008030">
    <property type="entry name" value="NmrA-like"/>
</dbReference>
<evidence type="ECO:0000313" key="5">
    <source>
        <dbReference type="EMBL" id="EJT45348.1"/>
    </source>
</evidence>
<dbReference type="OrthoDB" id="9997102at2759"/>
<evidence type="ECO:0000259" key="4">
    <source>
        <dbReference type="Pfam" id="PF05368"/>
    </source>
</evidence>
<comment type="similarity">
    <text evidence="1">Belongs to the NmrA-type oxidoreductase family.</text>
</comment>
<dbReference type="VEuPathDB" id="FungiDB:A1Q1_06111"/>
<name>J5Q3X3_TRIAS</name>
<organism evidence="5 6">
    <name type="scientific">Trichosporon asahii var. asahii (strain ATCC 90039 / CBS 2479 / JCM 2466 / KCTC 7840 / NBRC 103889/ NCYC 2677 / UAMH 7654)</name>
    <name type="common">Yeast</name>
    <dbReference type="NCBI Taxonomy" id="1186058"/>
    <lineage>
        <taxon>Eukaryota</taxon>
        <taxon>Fungi</taxon>
        <taxon>Dikarya</taxon>
        <taxon>Basidiomycota</taxon>
        <taxon>Agaricomycotina</taxon>
        <taxon>Tremellomycetes</taxon>
        <taxon>Trichosporonales</taxon>
        <taxon>Trichosporonaceae</taxon>
        <taxon>Trichosporon</taxon>
    </lineage>
</organism>
<reference evidence="5 6" key="1">
    <citation type="journal article" date="2012" name="Eukaryot. Cell">
        <title>Draft genome sequence of CBS 2479, the standard type strain of Trichosporon asahii.</title>
        <authorList>
            <person name="Yang R.Y."/>
            <person name="Li H.T."/>
            <person name="Zhu H."/>
            <person name="Zhou G.P."/>
            <person name="Wang M."/>
            <person name="Wang L."/>
        </authorList>
    </citation>
    <scope>NUCLEOTIDE SEQUENCE [LARGE SCALE GENOMIC DNA]</scope>
    <source>
        <strain evidence="6">ATCC 90039 / CBS 2479 / JCM 2466 / KCTC 7840 / NCYC 2677 / UAMH 7654</strain>
    </source>
</reference>
<proteinExistence type="inferred from homology"/>
<dbReference type="InterPro" id="IPR036291">
    <property type="entry name" value="NAD(P)-bd_dom_sf"/>
</dbReference>
<feature type="domain" description="NmrA-like" evidence="4">
    <location>
        <begin position="320"/>
        <end position="549"/>
    </location>
</feature>
<dbReference type="SUPFAM" id="SSF51735">
    <property type="entry name" value="NAD(P)-binding Rossmann-fold domains"/>
    <property type="match status" value="1"/>
</dbReference>
<feature type="region of interest" description="Disordered" evidence="3">
    <location>
        <begin position="293"/>
        <end position="316"/>
    </location>
</feature>
<dbReference type="GO" id="GO:0005634">
    <property type="term" value="C:nucleus"/>
    <property type="evidence" value="ECO:0007669"/>
    <property type="project" value="TreeGrafter"/>
</dbReference>
<accession>J5Q3X3</accession>
<keyword evidence="2" id="KW-0521">NADP</keyword>
<dbReference type="AlphaFoldDB" id="J5Q3X3"/>
<feature type="region of interest" description="Disordered" evidence="3">
    <location>
        <begin position="600"/>
        <end position="639"/>
    </location>
</feature>
<dbReference type="EMBL" id="ALBS01000327">
    <property type="protein sequence ID" value="EJT45348.1"/>
    <property type="molecule type" value="Genomic_DNA"/>
</dbReference>
<dbReference type="RefSeq" id="XP_014176795.1">
    <property type="nucleotide sequence ID" value="XM_014321320.1"/>
</dbReference>
<dbReference type="HOGENOM" id="CLU_428406_0_0_1"/>
<evidence type="ECO:0000313" key="6">
    <source>
        <dbReference type="Proteomes" id="UP000002748"/>
    </source>
</evidence>